<proteinExistence type="predicted"/>
<reference evidence="1" key="1">
    <citation type="submission" date="2019-04" db="EMBL/GenBank/DDBJ databases">
        <title>Evolution of Biomass-Degrading Anaerobic Consortia Revealed by Metagenomics.</title>
        <authorList>
            <person name="Peng X."/>
        </authorList>
    </citation>
    <scope>NUCLEOTIDE SEQUENCE</scope>
    <source>
        <strain evidence="1">SIG240</strain>
    </source>
</reference>
<name>A0A927WLJ2_SELRU</name>
<sequence length="89" mass="10302">MAMKVVHRAMFFRNTEDIRLNHAFILRWCVDEEKGCGEFIIEPPEFDDESLSITTQYSRSADEDFQGMVRMLELAICPMAVVVDGEKKL</sequence>
<evidence type="ECO:0000313" key="1">
    <source>
        <dbReference type="EMBL" id="MBE6092070.1"/>
    </source>
</evidence>
<dbReference type="AlphaFoldDB" id="A0A927WLJ2"/>
<dbReference type="EMBL" id="SVBY01000011">
    <property type="protein sequence ID" value="MBE6092070.1"/>
    <property type="molecule type" value="Genomic_DNA"/>
</dbReference>
<dbReference type="Proteomes" id="UP000761380">
    <property type="component" value="Unassembled WGS sequence"/>
</dbReference>
<gene>
    <name evidence="1" type="ORF">E7201_02655</name>
</gene>
<accession>A0A927WLJ2</accession>
<evidence type="ECO:0000313" key="2">
    <source>
        <dbReference type="Proteomes" id="UP000761380"/>
    </source>
</evidence>
<organism evidence="1 2">
    <name type="scientific">Selenomonas ruminantium</name>
    <dbReference type="NCBI Taxonomy" id="971"/>
    <lineage>
        <taxon>Bacteria</taxon>
        <taxon>Bacillati</taxon>
        <taxon>Bacillota</taxon>
        <taxon>Negativicutes</taxon>
        <taxon>Selenomonadales</taxon>
        <taxon>Selenomonadaceae</taxon>
        <taxon>Selenomonas</taxon>
    </lineage>
</organism>
<protein>
    <submittedName>
        <fullName evidence="1">Uncharacterized protein</fullName>
    </submittedName>
</protein>
<comment type="caution">
    <text evidence="1">The sequence shown here is derived from an EMBL/GenBank/DDBJ whole genome shotgun (WGS) entry which is preliminary data.</text>
</comment>